<organism evidence="1 2">
    <name type="scientific">Fusarium oligoseptatum</name>
    <dbReference type="NCBI Taxonomy" id="2604345"/>
    <lineage>
        <taxon>Eukaryota</taxon>
        <taxon>Fungi</taxon>
        <taxon>Dikarya</taxon>
        <taxon>Ascomycota</taxon>
        <taxon>Pezizomycotina</taxon>
        <taxon>Sordariomycetes</taxon>
        <taxon>Hypocreomycetidae</taxon>
        <taxon>Hypocreales</taxon>
        <taxon>Nectriaceae</taxon>
        <taxon>Fusarium</taxon>
        <taxon>Fusarium solani species complex</taxon>
    </lineage>
</organism>
<keyword evidence="2" id="KW-1185">Reference proteome</keyword>
<dbReference type="AlphaFoldDB" id="A0A428RT40"/>
<gene>
    <name evidence="1" type="ORF">CEP52_017343</name>
</gene>
<sequence length="125" mass="13786">TCPLHDSVLSPEAQAYLWRRCCICHHLNRLYDGNIPKTGQNFYHESMLRDAGGMTTLTPPISRLHRGGILYGQISTALGISPQLRNGAQSICGKPASGKTAIDRAYLASKRRCHYGLTDSKQRCA</sequence>
<dbReference type="Proteomes" id="UP000287144">
    <property type="component" value="Unassembled WGS sequence"/>
</dbReference>
<evidence type="ECO:0000313" key="1">
    <source>
        <dbReference type="EMBL" id="RSL80669.1"/>
    </source>
</evidence>
<protein>
    <submittedName>
        <fullName evidence="1">Uncharacterized protein</fullName>
    </submittedName>
</protein>
<accession>A0A428RT40</accession>
<name>A0A428RT40_9HYPO</name>
<dbReference type="STRING" id="1325735.A0A428RT40"/>
<dbReference type="EMBL" id="NKCK01000516">
    <property type="protein sequence ID" value="RSL80669.1"/>
    <property type="molecule type" value="Genomic_DNA"/>
</dbReference>
<feature type="non-terminal residue" evidence="1">
    <location>
        <position position="1"/>
    </location>
</feature>
<evidence type="ECO:0000313" key="2">
    <source>
        <dbReference type="Proteomes" id="UP000287144"/>
    </source>
</evidence>
<proteinExistence type="predicted"/>
<reference evidence="1 2" key="1">
    <citation type="submission" date="2017-06" db="EMBL/GenBank/DDBJ databases">
        <title>Comparative genomic analysis of Ambrosia Fusariam Clade fungi.</title>
        <authorList>
            <person name="Stajich J.E."/>
            <person name="Carrillo J."/>
            <person name="Kijimoto T."/>
            <person name="Eskalen A."/>
            <person name="O'Donnell K."/>
            <person name="Kasson M."/>
        </authorList>
    </citation>
    <scope>NUCLEOTIDE SEQUENCE [LARGE SCALE GENOMIC DNA]</scope>
    <source>
        <strain evidence="1 2">NRRL62579</strain>
    </source>
</reference>
<comment type="caution">
    <text evidence="1">The sequence shown here is derived from an EMBL/GenBank/DDBJ whole genome shotgun (WGS) entry which is preliminary data.</text>
</comment>